<feature type="transmembrane region" description="Helical" evidence="1">
    <location>
        <begin position="222"/>
        <end position="248"/>
    </location>
</feature>
<accession>A0A1F6DWU0</accession>
<dbReference type="AlphaFoldDB" id="A0A1F6DWU0"/>
<evidence type="ECO:0000256" key="1">
    <source>
        <dbReference type="SAM" id="Phobius"/>
    </source>
</evidence>
<feature type="transmembrane region" description="Helical" evidence="1">
    <location>
        <begin position="269"/>
        <end position="289"/>
    </location>
</feature>
<keyword evidence="1" id="KW-0812">Transmembrane</keyword>
<name>A0A1F6DWU0_9BACT</name>
<evidence type="ECO:0000259" key="2">
    <source>
        <dbReference type="Pfam" id="PF26514"/>
    </source>
</evidence>
<keyword evidence="1" id="KW-1133">Transmembrane helix</keyword>
<feature type="domain" description="DUF8173" evidence="2">
    <location>
        <begin position="210"/>
        <end position="375"/>
    </location>
</feature>
<evidence type="ECO:0000313" key="3">
    <source>
        <dbReference type="EMBL" id="OGG65873.1"/>
    </source>
</evidence>
<dbReference type="InterPro" id="IPR058486">
    <property type="entry name" value="DUF8173"/>
</dbReference>
<reference evidence="3 4" key="1">
    <citation type="journal article" date="2016" name="Nat. Commun.">
        <title>Thousands of microbial genomes shed light on interconnected biogeochemical processes in an aquifer system.</title>
        <authorList>
            <person name="Anantharaman K."/>
            <person name="Brown C.T."/>
            <person name="Hug L.A."/>
            <person name="Sharon I."/>
            <person name="Castelle C.J."/>
            <person name="Probst A.J."/>
            <person name="Thomas B.C."/>
            <person name="Singh A."/>
            <person name="Wilkins M.J."/>
            <person name="Karaoz U."/>
            <person name="Brodie E.L."/>
            <person name="Williams K.H."/>
            <person name="Hubbard S.S."/>
            <person name="Banfield J.F."/>
        </authorList>
    </citation>
    <scope>NUCLEOTIDE SEQUENCE [LARGE SCALE GENOMIC DNA]</scope>
</reference>
<keyword evidence="1" id="KW-0472">Membrane</keyword>
<comment type="caution">
    <text evidence="3">The sequence shown here is derived from an EMBL/GenBank/DDBJ whole genome shotgun (WGS) entry which is preliminary data.</text>
</comment>
<proteinExistence type="predicted"/>
<feature type="transmembrane region" description="Helical" evidence="1">
    <location>
        <begin position="331"/>
        <end position="350"/>
    </location>
</feature>
<dbReference type="Pfam" id="PF26514">
    <property type="entry name" value="DUF8173"/>
    <property type="match status" value="1"/>
</dbReference>
<evidence type="ECO:0000313" key="4">
    <source>
        <dbReference type="Proteomes" id="UP000177652"/>
    </source>
</evidence>
<dbReference type="EMBL" id="MFLK01000029">
    <property type="protein sequence ID" value="OGG65873.1"/>
    <property type="molecule type" value="Genomic_DNA"/>
</dbReference>
<sequence length="381" mass="38984">MNKSLAISGATLLVSALIIPLVAFAAELRIGESPSFSASETVQGDLYLAGGNIASGGKVSGDLVLGGGNILVNGPVSGDLLAGGGSITVTAEIGDDVRIGGGNIILSGKIGNDVVVGGGQTTVSGAGVGGDVLWAGGSLRVDAPIGGGMQLAGGEVFINSHVRGNVSFKGQKLTLGKDAVIDGDLNYSAQSEATIEAGAVVKGKTTYEPQKSAMPAVSGKGIIAILSILFLGKFLSLLVFALAFGLFFRRYAEMLVQNSLAQPLLEMGRGLVVLIVLPVVSIMLLVTLIGVPLGILGLVGFVALLLVTGPLAAVILGSVVHKWLFKPAEYLVAWQTILLGVFLYTLLGLIPVIGGIAKFVLVILALGSMMKIKWDVAKEWR</sequence>
<feature type="transmembrane region" description="Helical" evidence="1">
    <location>
        <begin position="295"/>
        <end position="319"/>
    </location>
</feature>
<organism evidence="3 4">
    <name type="scientific">Candidatus Kaiserbacteria bacterium RIFCSPHIGHO2_02_FULL_55_20</name>
    <dbReference type="NCBI Taxonomy" id="1798497"/>
    <lineage>
        <taxon>Bacteria</taxon>
        <taxon>Candidatus Kaiseribacteriota</taxon>
    </lineage>
</organism>
<gene>
    <name evidence="3" type="ORF">A3D71_00695</name>
</gene>
<protein>
    <recommendedName>
        <fullName evidence="2">DUF8173 domain-containing protein</fullName>
    </recommendedName>
</protein>
<dbReference type="STRING" id="1798497.A3D71_00695"/>
<dbReference type="Proteomes" id="UP000177652">
    <property type="component" value="Unassembled WGS sequence"/>
</dbReference>